<dbReference type="EMBL" id="CP003360">
    <property type="protein sequence ID" value="AFM25692.1"/>
    <property type="molecule type" value="Genomic_DNA"/>
</dbReference>
<evidence type="ECO:0000256" key="1">
    <source>
        <dbReference type="ARBA" id="ARBA00001966"/>
    </source>
</evidence>
<dbReference type="SUPFAM" id="SSF53067">
    <property type="entry name" value="Actin-like ATPase domain"/>
    <property type="match status" value="1"/>
</dbReference>
<keyword evidence="2" id="KW-0479">Metal-binding</keyword>
<dbReference type="eggNOG" id="COG1924">
    <property type="taxonomic scope" value="Bacteria"/>
</dbReference>
<dbReference type="NCBIfam" id="TIGR00241">
    <property type="entry name" value="CoA_E_activ"/>
    <property type="match status" value="1"/>
</dbReference>
<dbReference type="KEGG" id="dti:Desti_3028"/>
<reference evidence="7" key="1">
    <citation type="submission" date="2012-06" db="EMBL/GenBank/DDBJ databases">
        <title>Complete sequence of chromosome of Desulfomonile tiedjei DSM 6799.</title>
        <authorList>
            <person name="Lucas S."/>
            <person name="Copeland A."/>
            <person name="Lapidus A."/>
            <person name="Glavina del Rio T."/>
            <person name="Dalin E."/>
            <person name="Tice H."/>
            <person name="Bruce D."/>
            <person name="Goodwin L."/>
            <person name="Pitluck S."/>
            <person name="Peters L."/>
            <person name="Ovchinnikova G."/>
            <person name="Zeytun A."/>
            <person name="Lu M."/>
            <person name="Kyrpides N."/>
            <person name="Mavromatis K."/>
            <person name="Ivanova N."/>
            <person name="Brettin T."/>
            <person name="Detter J.C."/>
            <person name="Han C."/>
            <person name="Larimer F."/>
            <person name="Land M."/>
            <person name="Hauser L."/>
            <person name="Markowitz V."/>
            <person name="Cheng J.-F."/>
            <person name="Hugenholtz P."/>
            <person name="Woyke T."/>
            <person name="Wu D."/>
            <person name="Spring S."/>
            <person name="Schroeder M."/>
            <person name="Brambilla E."/>
            <person name="Klenk H.-P."/>
            <person name="Eisen J.A."/>
        </authorList>
    </citation>
    <scope>NUCLEOTIDE SEQUENCE [LARGE SCALE GENOMIC DNA]</scope>
    <source>
        <strain evidence="7">ATCC 49306 / DSM 6799 / DCB-1</strain>
    </source>
</reference>
<proteinExistence type="predicted"/>
<dbReference type="PANTHER" id="PTHR32329:SF8">
    <property type="entry name" value="ACTIVATOR OF (R)-2-HYDROXYGLUTARYL-COA DEHYDRATASE"/>
    <property type="match status" value="1"/>
</dbReference>
<feature type="domain" description="ATPase BadF/BadG/BcrA/BcrD type" evidence="5">
    <location>
        <begin position="38"/>
        <end position="280"/>
    </location>
</feature>
<dbReference type="PANTHER" id="PTHR32329">
    <property type="entry name" value="BIFUNCTIONAL PROTEIN [INCLUDES 2-HYDROXYACYL-COA DEHYDRATASE (N-TER) AND ITS ACTIVATOR DOMAIN (C_TERM)-RELATED"/>
    <property type="match status" value="1"/>
</dbReference>
<dbReference type="Gene3D" id="3.30.420.40">
    <property type="match status" value="2"/>
</dbReference>
<dbReference type="STRING" id="706587.Desti_3028"/>
<dbReference type="HOGENOM" id="CLU_066597_0_0_7"/>
<keyword evidence="4" id="KW-0411">Iron-sulfur</keyword>
<dbReference type="Proteomes" id="UP000006055">
    <property type="component" value="Chromosome"/>
</dbReference>
<evidence type="ECO:0000313" key="7">
    <source>
        <dbReference type="Proteomes" id="UP000006055"/>
    </source>
</evidence>
<keyword evidence="3" id="KW-0408">Iron</keyword>
<evidence type="ECO:0000313" key="6">
    <source>
        <dbReference type="EMBL" id="AFM25692.1"/>
    </source>
</evidence>
<dbReference type="Pfam" id="PF01869">
    <property type="entry name" value="BcrAD_BadFG"/>
    <property type="match status" value="1"/>
</dbReference>
<organism evidence="6 7">
    <name type="scientific">Desulfomonile tiedjei (strain ATCC 49306 / DSM 6799 / DCB-1)</name>
    <dbReference type="NCBI Taxonomy" id="706587"/>
    <lineage>
        <taxon>Bacteria</taxon>
        <taxon>Pseudomonadati</taxon>
        <taxon>Thermodesulfobacteriota</taxon>
        <taxon>Desulfomonilia</taxon>
        <taxon>Desulfomonilales</taxon>
        <taxon>Desulfomonilaceae</taxon>
        <taxon>Desulfomonile</taxon>
    </lineage>
</organism>
<dbReference type="InterPro" id="IPR043129">
    <property type="entry name" value="ATPase_NBD"/>
</dbReference>
<dbReference type="GO" id="GO:0051536">
    <property type="term" value="F:iron-sulfur cluster binding"/>
    <property type="evidence" value="ECO:0007669"/>
    <property type="project" value="UniProtKB-KW"/>
</dbReference>
<dbReference type="AlphaFoldDB" id="I4C801"/>
<name>I4C801_DESTA</name>
<evidence type="ECO:0000256" key="3">
    <source>
        <dbReference type="ARBA" id="ARBA00023004"/>
    </source>
</evidence>
<protein>
    <submittedName>
        <fullName evidence="6">CoA-substrate-specific enzyme activase, putative</fullName>
    </submittedName>
</protein>
<keyword evidence="7" id="KW-1185">Reference proteome</keyword>
<evidence type="ECO:0000256" key="2">
    <source>
        <dbReference type="ARBA" id="ARBA00022723"/>
    </source>
</evidence>
<sequence>MIASQKEELSWNSLCDFQDRVIKKNCELGMVSNMAVCGIDVGSRTIKVVFLDPDSKRILAFRKAETTFTPLEQCHKILNGFSAEHTVTTGYGRKLFKDHVKAESITEIFAHALGAKHLFPAGRSVLDIGGQDTKAISLDSAGRVAKFEMNDRCAAGTGKFLEFMATSFQIPIEEFGDFALEGTLGLSINSMCTVFAESEATSLMARGHRPQDIALALHHSVVKRSLSMLRRVSVDGPLVFSGGVALNPCIRELIERETRSGILVASEPDMVGALGAALYAAQR</sequence>
<gene>
    <name evidence="6" type="ordered locus">Desti_3028</name>
</gene>
<dbReference type="InterPro" id="IPR051805">
    <property type="entry name" value="Dehydratase_Activator_Redct"/>
</dbReference>
<dbReference type="InterPro" id="IPR002731">
    <property type="entry name" value="ATPase_BadF"/>
</dbReference>
<comment type="cofactor">
    <cofactor evidence="1">
        <name>[4Fe-4S] cluster</name>
        <dbReference type="ChEBI" id="CHEBI:49883"/>
    </cofactor>
</comment>
<dbReference type="InterPro" id="IPR008275">
    <property type="entry name" value="CoA_E_activase_dom"/>
</dbReference>
<evidence type="ECO:0000256" key="4">
    <source>
        <dbReference type="ARBA" id="ARBA00023014"/>
    </source>
</evidence>
<accession>I4C801</accession>
<evidence type="ECO:0000259" key="5">
    <source>
        <dbReference type="Pfam" id="PF01869"/>
    </source>
</evidence>
<dbReference type="GO" id="GO:0046872">
    <property type="term" value="F:metal ion binding"/>
    <property type="evidence" value="ECO:0007669"/>
    <property type="project" value="UniProtKB-KW"/>
</dbReference>
<dbReference type="CDD" id="cd24036">
    <property type="entry name" value="ASKHA_NBD_BcrAD_BadFG_HgdC_HadI"/>
    <property type="match status" value="1"/>
</dbReference>